<dbReference type="RefSeq" id="WP_091414702.1">
    <property type="nucleotide sequence ID" value="NZ_LT629749.1"/>
</dbReference>
<evidence type="ECO:0000313" key="2">
    <source>
        <dbReference type="EMBL" id="SDT31758.1"/>
    </source>
</evidence>
<dbReference type="EMBL" id="LT629749">
    <property type="protein sequence ID" value="SDT31758.1"/>
    <property type="molecule type" value="Genomic_DNA"/>
</dbReference>
<sequence length="61" mass="6725">MVITTWERDALRPARRAREDAQPAARRRVGSSRPGRRRGAATGRLLVELAQACAWARVLGG</sequence>
<accession>A0A1H1ZDH8</accession>
<name>A0A1H1ZDH8_9ACTN</name>
<keyword evidence="3" id="KW-1185">Reference proteome</keyword>
<dbReference type="Proteomes" id="UP000199092">
    <property type="component" value="Chromosome I"/>
</dbReference>
<feature type="region of interest" description="Disordered" evidence="1">
    <location>
        <begin position="13"/>
        <end position="40"/>
    </location>
</feature>
<protein>
    <submittedName>
        <fullName evidence="2">Uncharacterized protein</fullName>
    </submittedName>
</protein>
<dbReference type="STRING" id="546871.SAMN04488543_3704"/>
<evidence type="ECO:0000313" key="3">
    <source>
        <dbReference type="Proteomes" id="UP000199092"/>
    </source>
</evidence>
<proteinExistence type="predicted"/>
<dbReference type="AlphaFoldDB" id="A0A1H1ZDH8"/>
<organism evidence="2 3">
    <name type="scientific">Friedmanniella luteola</name>
    <dbReference type="NCBI Taxonomy" id="546871"/>
    <lineage>
        <taxon>Bacteria</taxon>
        <taxon>Bacillati</taxon>
        <taxon>Actinomycetota</taxon>
        <taxon>Actinomycetes</taxon>
        <taxon>Propionibacteriales</taxon>
        <taxon>Nocardioidaceae</taxon>
        <taxon>Friedmanniella</taxon>
    </lineage>
</organism>
<reference evidence="2 3" key="1">
    <citation type="submission" date="2016-10" db="EMBL/GenBank/DDBJ databases">
        <authorList>
            <person name="de Groot N.N."/>
        </authorList>
    </citation>
    <scope>NUCLEOTIDE SEQUENCE [LARGE SCALE GENOMIC DNA]</scope>
    <source>
        <strain evidence="2 3">DSM 21741</strain>
    </source>
</reference>
<feature type="compositionally biased region" description="Basic residues" evidence="1">
    <location>
        <begin position="25"/>
        <end position="39"/>
    </location>
</feature>
<gene>
    <name evidence="2" type="ORF">SAMN04488543_3704</name>
</gene>
<evidence type="ECO:0000256" key="1">
    <source>
        <dbReference type="SAM" id="MobiDB-lite"/>
    </source>
</evidence>